<organism evidence="4 5">
    <name type="scientific">Dulcicalothrix desertica PCC 7102</name>
    <dbReference type="NCBI Taxonomy" id="232991"/>
    <lineage>
        <taxon>Bacteria</taxon>
        <taxon>Bacillati</taxon>
        <taxon>Cyanobacteriota</taxon>
        <taxon>Cyanophyceae</taxon>
        <taxon>Nostocales</taxon>
        <taxon>Calotrichaceae</taxon>
        <taxon>Dulcicalothrix</taxon>
    </lineage>
</organism>
<feature type="signal peptide" evidence="2">
    <location>
        <begin position="1"/>
        <end position="19"/>
    </location>
</feature>
<feature type="domain" description="BON" evidence="3">
    <location>
        <begin position="78"/>
        <end position="140"/>
    </location>
</feature>
<evidence type="ECO:0000259" key="3">
    <source>
        <dbReference type="Pfam" id="PF04972"/>
    </source>
</evidence>
<dbReference type="Proteomes" id="UP000271624">
    <property type="component" value="Unassembled WGS sequence"/>
</dbReference>
<name>A0A433V803_9CYAN</name>
<dbReference type="InterPro" id="IPR007055">
    <property type="entry name" value="BON_dom"/>
</dbReference>
<protein>
    <recommendedName>
        <fullName evidence="3">BON domain-containing protein</fullName>
    </recommendedName>
</protein>
<dbReference type="AlphaFoldDB" id="A0A433V803"/>
<evidence type="ECO:0000256" key="2">
    <source>
        <dbReference type="SAM" id="SignalP"/>
    </source>
</evidence>
<comment type="caution">
    <text evidence="4">The sequence shown here is derived from an EMBL/GenBank/DDBJ whole genome shotgun (WGS) entry which is preliminary data.</text>
</comment>
<dbReference type="PROSITE" id="PS51257">
    <property type="entry name" value="PROKAR_LIPOPROTEIN"/>
    <property type="match status" value="1"/>
</dbReference>
<evidence type="ECO:0000256" key="1">
    <source>
        <dbReference type="SAM" id="MobiDB-lite"/>
    </source>
</evidence>
<sequence length="145" mass="14927">MKKIIPFLVSGILMVGAVACQQDASKTSDAGTTNEAPATTAKEATSKTATDTATKATNAAKSTTDGAKTAVTGAGGVKTIVKNRLEEKFPGSKLSVEEKEGVLTVKGTVPDQATLNKIEPAVKEYKFQGVKTVKVEATVAGQKAQ</sequence>
<evidence type="ECO:0000313" key="5">
    <source>
        <dbReference type="Proteomes" id="UP000271624"/>
    </source>
</evidence>
<dbReference type="Pfam" id="PF04972">
    <property type="entry name" value="BON"/>
    <property type="match status" value="1"/>
</dbReference>
<feature type="region of interest" description="Disordered" evidence="1">
    <location>
        <begin position="25"/>
        <end position="67"/>
    </location>
</feature>
<feature type="chain" id="PRO_5030092505" description="BON domain-containing protein" evidence="2">
    <location>
        <begin position="20"/>
        <end position="145"/>
    </location>
</feature>
<gene>
    <name evidence="4" type="ORF">DSM106972_062530</name>
</gene>
<accession>A0A433V803</accession>
<reference evidence="4" key="1">
    <citation type="submission" date="2018-12" db="EMBL/GenBank/DDBJ databases">
        <authorList>
            <person name="Will S."/>
            <person name="Neumann-Schaal M."/>
            <person name="Henke P."/>
        </authorList>
    </citation>
    <scope>NUCLEOTIDE SEQUENCE</scope>
    <source>
        <strain evidence="4">PCC 7102</strain>
    </source>
</reference>
<dbReference type="EMBL" id="RSCL01000017">
    <property type="protein sequence ID" value="RUT02178.1"/>
    <property type="molecule type" value="Genomic_DNA"/>
</dbReference>
<dbReference type="OrthoDB" id="517762at2"/>
<dbReference type="RefSeq" id="WP_127084448.1">
    <property type="nucleotide sequence ID" value="NZ_RSCL01000017.1"/>
</dbReference>
<keyword evidence="5" id="KW-1185">Reference proteome</keyword>
<reference evidence="4" key="2">
    <citation type="journal article" date="2019" name="Genome Biol. Evol.">
        <title>Day and night: Metabolic profiles and evolutionary relationships of six axenic non-marine cyanobacteria.</title>
        <authorList>
            <person name="Will S.E."/>
            <person name="Henke P."/>
            <person name="Boedeker C."/>
            <person name="Huang S."/>
            <person name="Brinkmann H."/>
            <person name="Rohde M."/>
            <person name="Jarek M."/>
            <person name="Friedl T."/>
            <person name="Seufert S."/>
            <person name="Schumacher M."/>
            <person name="Overmann J."/>
            <person name="Neumann-Schaal M."/>
            <person name="Petersen J."/>
        </authorList>
    </citation>
    <scope>NUCLEOTIDE SEQUENCE [LARGE SCALE GENOMIC DNA]</scope>
    <source>
        <strain evidence="4">PCC 7102</strain>
    </source>
</reference>
<keyword evidence="2" id="KW-0732">Signal</keyword>
<proteinExistence type="predicted"/>
<feature type="compositionally biased region" description="Low complexity" evidence="1">
    <location>
        <begin position="32"/>
        <end position="67"/>
    </location>
</feature>
<evidence type="ECO:0000313" key="4">
    <source>
        <dbReference type="EMBL" id="RUT02178.1"/>
    </source>
</evidence>